<proteinExistence type="predicted"/>
<dbReference type="PANTHER" id="PTHR45792">
    <property type="entry name" value="DIACYLGLYCEROL LIPASE HOMOLOG-RELATED"/>
    <property type="match status" value="1"/>
</dbReference>
<dbReference type="InterPro" id="IPR002921">
    <property type="entry name" value="Fungal_lipase-type"/>
</dbReference>
<feature type="compositionally biased region" description="Low complexity" evidence="15">
    <location>
        <begin position="1099"/>
        <end position="1110"/>
    </location>
</feature>
<dbReference type="PANTHER" id="PTHR45792:SF8">
    <property type="entry name" value="DIACYLGLYCEROL LIPASE-ALPHA"/>
    <property type="match status" value="1"/>
</dbReference>
<keyword evidence="10 16" id="KW-1133">Transmembrane helix</keyword>
<keyword evidence="8" id="KW-0106">Calcium</keyword>
<dbReference type="GeneID" id="111100482"/>
<dbReference type="OrthoDB" id="438440at2759"/>
<evidence type="ECO:0000256" key="8">
    <source>
        <dbReference type="ARBA" id="ARBA00022837"/>
    </source>
</evidence>
<evidence type="ECO:0000256" key="15">
    <source>
        <dbReference type="SAM" id="MobiDB-lite"/>
    </source>
</evidence>
<dbReference type="RefSeq" id="XP_022288127.1">
    <property type="nucleotide sequence ID" value="XM_022432419.1"/>
</dbReference>
<dbReference type="InterPro" id="IPR052214">
    <property type="entry name" value="DAG_Lipase-Related"/>
</dbReference>
<dbReference type="GO" id="GO:0046872">
    <property type="term" value="F:metal ion binding"/>
    <property type="evidence" value="ECO:0007669"/>
    <property type="project" value="UniProtKB-KW"/>
</dbReference>
<feature type="compositionally biased region" description="Acidic residues" evidence="15">
    <location>
        <begin position="1115"/>
        <end position="1126"/>
    </location>
</feature>
<keyword evidence="7" id="KW-0378">Hydrolase</keyword>
<keyword evidence="5 16" id="KW-0812">Transmembrane</keyword>
<keyword evidence="3" id="KW-1003">Cell membrane</keyword>
<keyword evidence="12 16" id="KW-0472">Membrane</keyword>
<reference evidence="19" key="1">
    <citation type="submission" date="2025-08" db="UniProtKB">
        <authorList>
            <consortium name="RefSeq"/>
        </authorList>
    </citation>
    <scope>IDENTIFICATION</scope>
    <source>
        <tissue evidence="19">Whole sample</tissue>
    </source>
</reference>
<organism evidence="18 19">
    <name type="scientific">Crassostrea virginica</name>
    <name type="common">Eastern oyster</name>
    <dbReference type="NCBI Taxonomy" id="6565"/>
    <lineage>
        <taxon>Eukaryota</taxon>
        <taxon>Metazoa</taxon>
        <taxon>Spiralia</taxon>
        <taxon>Lophotrochozoa</taxon>
        <taxon>Mollusca</taxon>
        <taxon>Bivalvia</taxon>
        <taxon>Autobranchia</taxon>
        <taxon>Pteriomorphia</taxon>
        <taxon>Ostreida</taxon>
        <taxon>Ostreoidea</taxon>
        <taxon>Ostreidae</taxon>
        <taxon>Crassostrea</taxon>
    </lineage>
</organism>
<dbReference type="GO" id="GO:0005737">
    <property type="term" value="C:cytoplasm"/>
    <property type="evidence" value="ECO:0007669"/>
    <property type="project" value="TreeGrafter"/>
</dbReference>
<evidence type="ECO:0000256" key="9">
    <source>
        <dbReference type="ARBA" id="ARBA00022963"/>
    </source>
</evidence>
<feature type="region of interest" description="Disordered" evidence="15">
    <location>
        <begin position="1095"/>
        <end position="1126"/>
    </location>
</feature>
<evidence type="ECO:0000313" key="18">
    <source>
        <dbReference type="Proteomes" id="UP000694844"/>
    </source>
</evidence>
<name>A0A8B8A9I9_CRAVI</name>
<evidence type="ECO:0000256" key="5">
    <source>
        <dbReference type="ARBA" id="ARBA00022692"/>
    </source>
</evidence>
<dbReference type="GO" id="GO:0046340">
    <property type="term" value="P:diacylglycerol catabolic process"/>
    <property type="evidence" value="ECO:0007669"/>
    <property type="project" value="TreeGrafter"/>
</dbReference>
<evidence type="ECO:0000256" key="7">
    <source>
        <dbReference type="ARBA" id="ARBA00022801"/>
    </source>
</evidence>
<feature type="transmembrane region" description="Helical" evidence="16">
    <location>
        <begin position="18"/>
        <end position="44"/>
    </location>
</feature>
<evidence type="ECO:0000256" key="12">
    <source>
        <dbReference type="ARBA" id="ARBA00023136"/>
    </source>
</evidence>
<gene>
    <name evidence="19" type="primary">LOC111100482</name>
</gene>
<dbReference type="GO" id="GO:0032590">
    <property type="term" value="C:dendrite membrane"/>
    <property type="evidence" value="ECO:0007669"/>
    <property type="project" value="TreeGrafter"/>
</dbReference>
<comment type="catalytic activity">
    <reaction evidence="13">
        <text>a 1,2-diacyl-sn-glycerol + H2O = a 2-acylglycerol + a fatty acid + H(+)</text>
        <dbReference type="Rhea" id="RHEA:33275"/>
        <dbReference type="ChEBI" id="CHEBI:15377"/>
        <dbReference type="ChEBI" id="CHEBI:15378"/>
        <dbReference type="ChEBI" id="CHEBI:17389"/>
        <dbReference type="ChEBI" id="CHEBI:17815"/>
        <dbReference type="ChEBI" id="CHEBI:28868"/>
        <dbReference type="EC" id="3.1.1.116"/>
    </reaction>
    <physiologicalReaction direction="left-to-right" evidence="13">
        <dbReference type="Rhea" id="RHEA:33276"/>
    </physiologicalReaction>
</comment>
<evidence type="ECO:0000256" key="13">
    <source>
        <dbReference type="ARBA" id="ARBA00024531"/>
    </source>
</evidence>
<comment type="cofactor">
    <cofactor evidence="1">
        <name>Ca(2+)</name>
        <dbReference type="ChEBI" id="CHEBI:29108"/>
    </cofactor>
</comment>
<evidence type="ECO:0000256" key="1">
    <source>
        <dbReference type="ARBA" id="ARBA00001913"/>
    </source>
</evidence>
<evidence type="ECO:0000256" key="16">
    <source>
        <dbReference type="SAM" id="Phobius"/>
    </source>
</evidence>
<evidence type="ECO:0000256" key="3">
    <source>
        <dbReference type="ARBA" id="ARBA00022475"/>
    </source>
</evidence>
<keyword evidence="18" id="KW-1185">Reference proteome</keyword>
<evidence type="ECO:0000313" key="19">
    <source>
        <dbReference type="RefSeq" id="XP_022288127.1"/>
    </source>
</evidence>
<evidence type="ECO:0000256" key="6">
    <source>
        <dbReference type="ARBA" id="ARBA00022723"/>
    </source>
</evidence>
<dbReference type="GO" id="GO:0045211">
    <property type="term" value="C:postsynaptic membrane"/>
    <property type="evidence" value="ECO:0007669"/>
    <property type="project" value="TreeGrafter"/>
</dbReference>
<dbReference type="EC" id="3.1.1.116" evidence="14"/>
<dbReference type="Pfam" id="PF01764">
    <property type="entry name" value="Lipase_3"/>
    <property type="match status" value="1"/>
</dbReference>
<evidence type="ECO:0000256" key="11">
    <source>
        <dbReference type="ARBA" id="ARBA00023098"/>
    </source>
</evidence>
<evidence type="ECO:0000256" key="2">
    <source>
        <dbReference type="ARBA" id="ARBA00004651"/>
    </source>
</evidence>
<protein>
    <recommendedName>
        <fullName evidence="14">sn-1-specific diacylglycerol lipase</fullName>
        <ecNumber evidence="14">3.1.1.116</ecNumber>
    </recommendedName>
</protein>
<dbReference type="GO" id="GO:0004465">
    <property type="term" value="F:lipoprotein lipase activity"/>
    <property type="evidence" value="ECO:0007669"/>
    <property type="project" value="TreeGrafter"/>
</dbReference>
<sequence>MPGIVVFKRRWSAGSDDFVLPALTLMILHGIWLTILCITMGVTTSSNNANLCFIGDVSLRSFNIGYVVSLAVGLILETVLFWVSLRGTILETAPRVSVQYILYIRLGVLFFELSWQVVGVVWLAHHYLSCPSEVMKKVTLAMNICNWLILLVIGIMVWCTYDHAGGKWVKMKRFQESLKERQKRNKRPSGRRNWRQSNAGFLEIILPFLTLVPPNPRRSSVLRLFSAYLKTHRKTIRAYEESWDRRFNLLCCCVERKNNNRNTIAEIAKLFTEFFRDLDVVPSDVIAGFVLLRHYQSLRMRHVVSQENNDVYEYLSGTPITPETAFLQLSQPDVLAEYRRVIHYMRLALAAYGWPAVVMMKTDANCCGILPKLRCCCCINKPLSEYVQDNCCQCNFVALLKLSQLRECDIVYATYHVDIGETPFYVAIDHKYKRVLICVRGTTSLQDVLTDLKADAEILPLNPPIETWVGHKGMVQAAVYIRDKLKEDRLLSKAFEKDEVDETYDLVLVGHSLGAGTAAILAILLRQEYPTLHCYAFSPPGGLLSEACVQETKSFITSIVVGKDVVPRIGLSQLEVLRADLINVIKNSKEPKWKIIARGVCCGNAEARKMNMDEVRVEMERDIRAHPSDDDIALSAHTPLYPPGKIIHIVRSHPSGKRKSLGCCESRQPVYQAIWANNNAFDEVLVSPSMINDHMPDYVLEALEKVLVNVAPPKPERVLSEEERQAFLDERSPSGDTLKQEAVEEENVNVELETLPRYLYEKTEEENNISVGPDGLLVVNSSKKKPKLILDLNSKDPVEAPLASPDTVSERSSVLNSLSQTSDLDKARDNCRLSLQSPPTLETIEQSPDLRKPNLIEEIQTRTESPIKSCNGNVVKTCAVVEWRPPVIKTSSEDCQENHSQFLTDEESENTALLPARNLERHSPEETLQAEYEDPNYYYTSAGIGYPHGQGAYYPPIEEDDVQSSDSVPELISVNSTVPELITVNNTVPDLLSVNCKQDSIKVPIHRIQSTCQYQDSCSKSEETLKTSQSESHLHTLSEKFSMKRSQEQGDIAHLQDTARVYHSSNMLPIRESMDSTGEVEDTYHVRANSAEILSAVTSPSSDSEKPLSSVQSDDVFDLPLEESDV</sequence>
<dbReference type="Gene3D" id="3.40.50.1820">
    <property type="entry name" value="alpha/beta hydrolase"/>
    <property type="match status" value="1"/>
</dbReference>
<feature type="transmembrane region" description="Helical" evidence="16">
    <location>
        <begin position="106"/>
        <end position="128"/>
    </location>
</feature>
<dbReference type="GO" id="GO:0019369">
    <property type="term" value="P:arachidonate metabolic process"/>
    <property type="evidence" value="ECO:0007669"/>
    <property type="project" value="TreeGrafter"/>
</dbReference>
<dbReference type="KEGG" id="cvn:111100482"/>
<keyword evidence="11" id="KW-0443">Lipid metabolism</keyword>
<accession>A0A8B8A9I9</accession>
<dbReference type="SUPFAM" id="SSF53474">
    <property type="entry name" value="alpha/beta-Hydrolases"/>
    <property type="match status" value="1"/>
</dbReference>
<keyword evidence="4" id="KW-0597">Phosphoprotein</keyword>
<dbReference type="InterPro" id="IPR029058">
    <property type="entry name" value="AB_hydrolase_fold"/>
</dbReference>
<evidence type="ECO:0000256" key="10">
    <source>
        <dbReference type="ARBA" id="ARBA00022989"/>
    </source>
</evidence>
<feature type="domain" description="Fungal lipase-type" evidence="17">
    <location>
        <begin position="437"/>
        <end position="569"/>
    </location>
</feature>
<dbReference type="AlphaFoldDB" id="A0A8B8A9I9"/>
<evidence type="ECO:0000256" key="4">
    <source>
        <dbReference type="ARBA" id="ARBA00022553"/>
    </source>
</evidence>
<keyword evidence="9" id="KW-0442">Lipid degradation</keyword>
<feature type="transmembrane region" description="Helical" evidence="16">
    <location>
        <begin position="140"/>
        <end position="161"/>
    </location>
</feature>
<comment type="subcellular location">
    <subcellularLocation>
        <location evidence="2">Cell membrane</location>
        <topology evidence="2">Multi-pass membrane protein</topology>
    </subcellularLocation>
</comment>
<dbReference type="Proteomes" id="UP000694844">
    <property type="component" value="Chromosome 6"/>
</dbReference>
<keyword evidence="6" id="KW-0479">Metal-binding</keyword>
<evidence type="ECO:0000259" key="17">
    <source>
        <dbReference type="Pfam" id="PF01764"/>
    </source>
</evidence>
<dbReference type="CDD" id="cd00519">
    <property type="entry name" value="Lipase_3"/>
    <property type="match status" value="1"/>
</dbReference>
<evidence type="ECO:0000256" key="14">
    <source>
        <dbReference type="ARBA" id="ARBA00026104"/>
    </source>
</evidence>
<feature type="transmembrane region" description="Helical" evidence="16">
    <location>
        <begin position="64"/>
        <end position="85"/>
    </location>
</feature>